<keyword evidence="1" id="KW-0378">Hydrolase</keyword>
<evidence type="ECO:0000256" key="1">
    <source>
        <dbReference type="ARBA" id="ARBA00022801"/>
    </source>
</evidence>
<proteinExistence type="predicted"/>
<evidence type="ECO:0000313" key="4">
    <source>
        <dbReference type="EMBL" id="EYU19786.1"/>
    </source>
</evidence>
<organism evidence="4 5">
    <name type="scientific">Erythranthe guttata</name>
    <name type="common">Yellow monkey flower</name>
    <name type="synonym">Mimulus guttatus</name>
    <dbReference type="NCBI Taxonomy" id="4155"/>
    <lineage>
        <taxon>Eukaryota</taxon>
        <taxon>Viridiplantae</taxon>
        <taxon>Streptophyta</taxon>
        <taxon>Embryophyta</taxon>
        <taxon>Tracheophyta</taxon>
        <taxon>Spermatophyta</taxon>
        <taxon>Magnoliopsida</taxon>
        <taxon>eudicotyledons</taxon>
        <taxon>Gunneridae</taxon>
        <taxon>Pentapetalae</taxon>
        <taxon>asterids</taxon>
        <taxon>lamiids</taxon>
        <taxon>Lamiales</taxon>
        <taxon>Phrymaceae</taxon>
        <taxon>Erythranthe</taxon>
    </lineage>
</organism>
<dbReference type="PANTHER" id="PTHR46020:SF4">
    <property type="entry name" value="OS04G0650200 PROTEIN"/>
    <property type="match status" value="1"/>
</dbReference>
<dbReference type="Proteomes" id="UP000030748">
    <property type="component" value="Unassembled WGS sequence"/>
</dbReference>
<dbReference type="STRING" id="4155.A0A022PVG3"/>
<dbReference type="EMBL" id="KI632289">
    <property type="protein sequence ID" value="EYU19786.1"/>
    <property type="molecule type" value="Genomic_DNA"/>
</dbReference>
<dbReference type="InterPro" id="IPR036514">
    <property type="entry name" value="SGNH_hydro_sf"/>
</dbReference>
<dbReference type="AlphaFoldDB" id="A0A022PVG3"/>
<dbReference type="Gene3D" id="3.40.50.1110">
    <property type="entry name" value="SGNH hydrolase"/>
    <property type="match status" value="1"/>
</dbReference>
<gene>
    <name evidence="4" type="ORF">MIMGU_mgv11b014209mg</name>
</gene>
<sequence length="99" mass="11039">MFLNLKRVNSLGINKIGITGIQPIRCSPRNTATSSFKNCDSAQNKLSKSHNEMLKQSVMAFNYAAAAPVFIRPILYNAFFLALQIDQNNPHQVKTVSKL</sequence>
<accession>A0A022PVG3</accession>
<keyword evidence="3" id="KW-0443">Lipid metabolism</keyword>
<dbReference type="PANTHER" id="PTHR46020">
    <property type="entry name" value="OSJNBB0059K02.9 PROTEIN"/>
    <property type="match status" value="1"/>
</dbReference>
<evidence type="ECO:0000313" key="5">
    <source>
        <dbReference type="Proteomes" id="UP000030748"/>
    </source>
</evidence>
<protein>
    <submittedName>
        <fullName evidence="4">Uncharacterized protein</fullName>
    </submittedName>
</protein>
<reference evidence="4 5" key="1">
    <citation type="journal article" date="2013" name="Proc. Natl. Acad. Sci. U.S.A.">
        <title>Fine-scale variation in meiotic recombination in Mimulus inferred from population shotgun sequencing.</title>
        <authorList>
            <person name="Hellsten U."/>
            <person name="Wright K.M."/>
            <person name="Jenkins J."/>
            <person name="Shu S."/>
            <person name="Yuan Y."/>
            <person name="Wessler S.R."/>
            <person name="Schmutz J."/>
            <person name="Willis J.H."/>
            <person name="Rokhsar D.S."/>
        </authorList>
    </citation>
    <scope>NUCLEOTIDE SEQUENCE [LARGE SCALE GENOMIC DNA]</scope>
    <source>
        <strain evidence="5">cv. DUN x IM62</strain>
    </source>
</reference>
<keyword evidence="2" id="KW-0442">Lipid degradation</keyword>
<name>A0A022PVG3_ERYGU</name>
<dbReference type="GO" id="GO:0016042">
    <property type="term" value="P:lipid catabolic process"/>
    <property type="evidence" value="ECO:0007669"/>
    <property type="project" value="UniProtKB-KW"/>
</dbReference>
<evidence type="ECO:0000256" key="3">
    <source>
        <dbReference type="ARBA" id="ARBA00023098"/>
    </source>
</evidence>
<keyword evidence="5" id="KW-1185">Reference proteome</keyword>
<dbReference type="GO" id="GO:0016787">
    <property type="term" value="F:hydrolase activity"/>
    <property type="evidence" value="ECO:0007669"/>
    <property type="project" value="UniProtKB-KW"/>
</dbReference>
<evidence type="ECO:0000256" key="2">
    <source>
        <dbReference type="ARBA" id="ARBA00022963"/>
    </source>
</evidence>